<dbReference type="InterPro" id="IPR035899">
    <property type="entry name" value="DBL_dom_sf"/>
</dbReference>
<feature type="compositionally biased region" description="Polar residues" evidence="1">
    <location>
        <begin position="319"/>
        <end position="329"/>
    </location>
</feature>
<dbReference type="InterPro" id="IPR000219">
    <property type="entry name" value="DH_dom"/>
</dbReference>
<dbReference type="Pfam" id="PF00621">
    <property type="entry name" value="RhoGEF"/>
    <property type="match status" value="1"/>
</dbReference>
<name>A0ABV0UQB4_9TELE</name>
<protein>
    <recommendedName>
        <fullName evidence="2">DH domain-containing protein</fullName>
    </recommendedName>
</protein>
<dbReference type="SUPFAM" id="SSF48065">
    <property type="entry name" value="DBL homology domain (DH-domain)"/>
    <property type="match status" value="1"/>
</dbReference>
<evidence type="ECO:0000313" key="3">
    <source>
        <dbReference type="EMBL" id="MEQ2247399.1"/>
    </source>
</evidence>
<accession>A0ABV0UQB4</accession>
<dbReference type="PANTHER" id="PTHR45924">
    <property type="entry name" value="FI17866P1"/>
    <property type="match status" value="1"/>
</dbReference>
<organism evidence="3 4">
    <name type="scientific">Ilyodon furcidens</name>
    <name type="common">goldbreast splitfin</name>
    <dbReference type="NCBI Taxonomy" id="33524"/>
    <lineage>
        <taxon>Eukaryota</taxon>
        <taxon>Metazoa</taxon>
        <taxon>Chordata</taxon>
        <taxon>Craniata</taxon>
        <taxon>Vertebrata</taxon>
        <taxon>Euteleostomi</taxon>
        <taxon>Actinopterygii</taxon>
        <taxon>Neopterygii</taxon>
        <taxon>Teleostei</taxon>
        <taxon>Neoteleostei</taxon>
        <taxon>Acanthomorphata</taxon>
        <taxon>Ovalentaria</taxon>
        <taxon>Atherinomorphae</taxon>
        <taxon>Cyprinodontiformes</taxon>
        <taxon>Goodeidae</taxon>
        <taxon>Ilyodon</taxon>
    </lineage>
</organism>
<feature type="domain" description="DH" evidence="2">
    <location>
        <begin position="379"/>
        <end position="436"/>
    </location>
</feature>
<sequence length="436" mass="49065">MRTAFLFWLVEGTGRAHICLNRLPDKERVFTAEADAAPAVRQVNSFSLNRTEEGHIRTVLGPVSVWFSFSSETRTDRNIVSVPSPHDGTSRLKRSVVSSEQSCIILGRRPAPLSRSVTQTNKPRLAKIDDDTLVSDQDKLADQQPGPASTLHQTTVAAAKAYRMEKLVAYMCQGYLTKWVFQFHQEVLQFHQEVLRFHQRVLFSWELMGYQRSMWRSLAGGGGGGVAVVRCSCSEEKVRISFRSAGDDRQLRRAFVRRWFESPRLSIASFSSDERTPSATPSDSSDLTLAGQRPVSLISTVSSGSGSSREDYLAPTRVSEGSSSINLNQNLSPENKGRSFIHNKNSNNKVWTPIRALSRREQASPFIAATMAPNPQLTYLDRVIMEIIETERMYVRDLRMIVDDYLAHIIDESDLSNHPELVCALFGNIEDIYEFN</sequence>
<gene>
    <name evidence="3" type="ORF">ILYODFUR_008981</name>
</gene>
<dbReference type="EMBL" id="JAHRIQ010081714">
    <property type="protein sequence ID" value="MEQ2247399.1"/>
    <property type="molecule type" value="Genomic_DNA"/>
</dbReference>
<evidence type="ECO:0000256" key="1">
    <source>
        <dbReference type="SAM" id="MobiDB-lite"/>
    </source>
</evidence>
<evidence type="ECO:0000313" key="4">
    <source>
        <dbReference type="Proteomes" id="UP001482620"/>
    </source>
</evidence>
<dbReference type="Gene3D" id="1.20.900.10">
    <property type="entry name" value="Dbl homology (DH) domain"/>
    <property type="match status" value="1"/>
</dbReference>
<reference evidence="3 4" key="1">
    <citation type="submission" date="2021-06" db="EMBL/GenBank/DDBJ databases">
        <authorList>
            <person name="Palmer J.M."/>
        </authorList>
    </citation>
    <scope>NUCLEOTIDE SEQUENCE [LARGE SCALE GENOMIC DNA]</scope>
    <source>
        <strain evidence="4">if_2019</strain>
        <tissue evidence="3">Muscle</tissue>
    </source>
</reference>
<feature type="region of interest" description="Disordered" evidence="1">
    <location>
        <begin position="299"/>
        <end position="329"/>
    </location>
</feature>
<dbReference type="PANTHER" id="PTHR45924:SF4">
    <property type="entry name" value="PLECKSTRIN HOMOLOGY DOMAIN-CONTAINING FAMILY G MEMBER 3"/>
    <property type="match status" value="1"/>
</dbReference>
<feature type="non-terminal residue" evidence="3">
    <location>
        <position position="436"/>
    </location>
</feature>
<dbReference type="Proteomes" id="UP001482620">
    <property type="component" value="Unassembled WGS sequence"/>
</dbReference>
<evidence type="ECO:0000259" key="2">
    <source>
        <dbReference type="PROSITE" id="PS50010"/>
    </source>
</evidence>
<dbReference type="PROSITE" id="PS50010">
    <property type="entry name" value="DH_2"/>
    <property type="match status" value="1"/>
</dbReference>
<proteinExistence type="predicted"/>
<comment type="caution">
    <text evidence="3">The sequence shown here is derived from an EMBL/GenBank/DDBJ whole genome shotgun (WGS) entry which is preliminary data.</text>
</comment>
<keyword evidence="4" id="KW-1185">Reference proteome</keyword>